<evidence type="ECO:0000259" key="2">
    <source>
        <dbReference type="Pfam" id="PF07940"/>
    </source>
</evidence>
<gene>
    <name evidence="3" type="ORF">JJB09_19085</name>
</gene>
<dbReference type="GO" id="GO:0030313">
    <property type="term" value="C:cell envelope"/>
    <property type="evidence" value="ECO:0007669"/>
    <property type="project" value="UniProtKB-SubCell"/>
</dbReference>
<feature type="domain" description="Heparinase II/III-like C-terminal" evidence="2">
    <location>
        <begin position="310"/>
        <end position="555"/>
    </location>
</feature>
<reference evidence="3" key="1">
    <citation type="submission" date="2021-01" db="EMBL/GenBank/DDBJ databases">
        <title>Rhizobium sp. strain KVB221 16S ribosomal RNA gene Genome sequencing and assembly.</title>
        <authorList>
            <person name="Kang M."/>
        </authorList>
    </citation>
    <scope>NUCLEOTIDE SEQUENCE</scope>
    <source>
        <strain evidence="3">KVB221</strain>
    </source>
</reference>
<dbReference type="Proteomes" id="UP000633219">
    <property type="component" value="Unassembled WGS sequence"/>
</dbReference>
<evidence type="ECO:0000256" key="1">
    <source>
        <dbReference type="ARBA" id="ARBA00004196"/>
    </source>
</evidence>
<keyword evidence="4" id="KW-1185">Reference proteome</keyword>
<accession>A0A936YSP1</accession>
<dbReference type="InterPro" id="IPR012480">
    <property type="entry name" value="Hepar_II_III_C"/>
</dbReference>
<proteinExistence type="predicted"/>
<dbReference type="Gene3D" id="2.70.98.70">
    <property type="match status" value="1"/>
</dbReference>
<comment type="subcellular location">
    <subcellularLocation>
        <location evidence="1">Cell envelope</location>
    </subcellularLocation>
</comment>
<dbReference type="GO" id="GO:0016829">
    <property type="term" value="F:lyase activity"/>
    <property type="evidence" value="ECO:0007669"/>
    <property type="project" value="InterPro"/>
</dbReference>
<sequence>MGVSRRHRNLMHYLREAKRRSSLRFAAWRAIALPSLRRIPDRLIVAPTDLRASDPFIAEEIAAGRFALAGRMLAADGKSPFTLELPSREFAHRLHSFSWLRHVRASRSDTHSEVARQLAADWLAIHGRRITGVAWEADIVAQRIIAWLSHSTVLLKGADIRFYRRFLRSLTAQVRYLEKIAHHVADGEARLRVRIALAAASVSIPSSGRRIKRAAQLLNAELDRQILSDGGHISRNPRTGLELLLDLLPLRQTYVNLGHDVPVRLIPAIDRMYPALRFFRHQGGELALFNGATTTLANELMSVLRYDETAGKPFKALPHVRYQRLALGDTVILVDTGTPMTAEMSKTAHAGCLSFEMSSGRYRFIINSGAPRFAGEHYRQLSRATAAHSTVTVNDTSSSRISRSAISGPIFADGVTSVKMERRDSADGVEELVASHDGYLEPFGLIHERMIHLNEAGSRIRGRDRLMTADGAEPDASVEDTAVIRFHIHPQVDIRPVSRHEVRLVAPDGETWLFSTADTEIDIEDDVFFADPSGIRASRQIELSFRVGEVSEVQWVMTRKPAVPVV</sequence>
<organism evidence="3 4">
    <name type="scientific">Rhizobium setariae</name>
    <dbReference type="NCBI Taxonomy" id="2801340"/>
    <lineage>
        <taxon>Bacteria</taxon>
        <taxon>Pseudomonadati</taxon>
        <taxon>Pseudomonadota</taxon>
        <taxon>Alphaproteobacteria</taxon>
        <taxon>Hyphomicrobiales</taxon>
        <taxon>Rhizobiaceae</taxon>
        <taxon>Rhizobium/Agrobacterium group</taxon>
        <taxon>Rhizobium</taxon>
    </lineage>
</organism>
<evidence type="ECO:0000313" key="4">
    <source>
        <dbReference type="Proteomes" id="UP000633219"/>
    </source>
</evidence>
<dbReference type="AlphaFoldDB" id="A0A936YSP1"/>
<comment type="caution">
    <text evidence="3">The sequence shown here is derived from an EMBL/GenBank/DDBJ whole genome shotgun (WGS) entry which is preliminary data.</text>
</comment>
<name>A0A936YSP1_9HYPH</name>
<dbReference type="EMBL" id="JAEQNC010000011">
    <property type="protein sequence ID" value="MBL0374132.1"/>
    <property type="molecule type" value="Genomic_DNA"/>
</dbReference>
<dbReference type="RefSeq" id="WP_201661873.1">
    <property type="nucleotide sequence ID" value="NZ_JAEQNC010000011.1"/>
</dbReference>
<dbReference type="InterPro" id="IPR008929">
    <property type="entry name" value="Chondroitin_lyas"/>
</dbReference>
<dbReference type="Pfam" id="PF07940">
    <property type="entry name" value="Hepar_II_III_C"/>
    <property type="match status" value="1"/>
</dbReference>
<evidence type="ECO:0000313" key="3">
    <source>
        <dbReference type="EMBL" id="MBL0374132.1"/>
    </source>
</evidence>
<dbReference type="Gene3D" id="1.50.10.100">
    <property type="entry name" value="Chondroitin AC/alginate lyase"/>
    <property type="match status" value="1"/>
</dbReference>
<protein>
    <submittedName>
        <fullName evidence="3">Heparinase II/III family protein</fullName>
    </submittedName>
</protein>